<dbReference type="GO" id="GO:0016567">
    <property type="term" value="P:protein ubiquitination"/>
    <property type="evidence" value="ECO:0007669"/>
    <property type="project" value="InterPro"/>
</dbReference>
<evidence type="ECO:0000313" key="4">
    <source>
        <dbReference type="EMBL" id="CAF4630805.1"/>
    </source>
</evidence>
<dbReference type="SUPFAM" id="SSF52540">
    <property type="entry name" value="P-loop containing nucleoside triphosphate hydrolases"/>
    <property type="match status" value="1"/>
</dbReference>
<evidence type="ECO:0000313" key="3">
    <source>
        <dbReference type="EMBL" id="CAF3744981.1"/>
    </source>
</evidence>
<feature type="domain" description="U-box" evidence="1">
    <location>
        <begin position="2"/>
        <end position="76"/>
    </location>
</feature>
<dbReference type="EMBL" id="CAJOBC010136623">
    <property type="protein sequence ID" value="CAF4630805.1"/>
    <property type="molecule type" value="Genomic_DNA"/>
</dbReference>
<dbReference type="InterPro" id="IPR052085">
    <property type="entry name" value="WD-SAM-U-box"/>
</dbReference>
<dbReference type="AlphaFoldDB" id="A0A8S2ZJC6"/>
<dbReference type="InterPro" id="IPR027417">
    <property type="entry name" value="P-loop_NTPase"/>
</dbReference>
<dbReference type="Proteomes" id="UP000682733">
    <property type="component" value="Unassembled WGS sequence"/>
</dbReference>
<protein>
    <recommendedName>
        <fullName evidence="1">U-box domain-containing protein</fullName>
    </recommendedName>
</protein>
<dbReference type="OrthoDB" id="10064100at2759"/>
<sequence>MNIPEDYICPITGEIMKLPVILVEDGVSYERSAIEAWLAHHNTSPMTNMILKDKTFVLNRNLKNSIEYFVAQHEKSKYTENVSGTISIGNGASPDNLQKHQQQLKIIITLLGDAGVGKSSIIQHLRFGNKLSISNHPSTIGVDTCILHLNELFENRYAVD</sequence>
<name>A0A8S2ZJC6_9BILA</name>
<dbReference type="SMART" id="SM00504">
    <property type="entry name" value="Ubox"/>
    <property type="match status" value="1"/>
</dbReference>
<dbReference type="Proteomes" id="UP000681722">
    <property type="component" value="Unassembled WGS sequence"/>
</dbReference>
<gene>
    <name evidence="2" type="ORF">OVA965_LOCUS13238</name>
    <name evidence="4" type="ORF">SRO942_LOCUS49850</name>
    <name evidence="3" type="ORF">TMI583_LOCUS13241</name>
</gene>
<dbReference type="PANTHER" id="PTHR46573">
    <property type="entry name" value="WD REPEAT, SAM AND U-BOX DOMAIN-CONTAINING PROTEIN 1"/>
    <property type="match status" value="1"/>
</dbReference>
<dbReference type="Gene3D" id="3.40.50.300">
    <property type="entry name" value="P-loop containing nucleotide triphosphate hydrolases"/>
    <property type="match status" value="1"/>
</dbReference>
<dbReference type="Proteomes" id="UP000677228">
    <property type="component" value="Unassembled WGS sequence"/>
</dbReference>
<dbReference type="EMBL" id="CAJOBA010005486">
    <property type="protein sequence ID" value="CAF3744981.1"/>
    <property type="molecule type" value="Genomic_DNA"/>
</dbReference>
<evidence type="ECO:0000313" key="5">
    <source>
        <dbReference type="Proteomes" id="UP000681722"/>
    </source>
</evidence>
<proteinExistence type="predicted"/>
<dbReference type="Gene3D" id="3.30.40.10">
    <property type="entry name" value="Zinc/RING finger domain, C3HC4 (zinc finger)"/>
    <property type="match status" value="1"/>
</dbReference>
<evidence type="ECO:0000259" key="1">
    <source>
        <dbReference type="PROSITE" id="PS51698"/>
    </source>
</evidence>
<dbReference type="CDD" id="cd16655">
    <property type="entry name" value="RING-Ubox_WDSUB1-like"/>
    <property type="match status" value="1"/>
</dbReference>
<evidence type="ECO:0000313" key="2">
    <source>
        <dbReference type="EMBL" id="CAF0973775.1"/>
    </source>
</evidence>
<dbReference type="SUPFAM" id="SSF57850">
    <property type="entry name" value="RING/U-box"/>
    <property type="match status" value="1"/>
</dbReference>
<dbReference type="PANTHER" id="PTHR46573:SF1">
    <property type="entry name" value="WD REPEAT, SAM AND U-BOX DOMAIN-CONTAINING PROTEIN 1"/>
    <property type="match status" value="1"/>
</dbReference>
<dbReference type="InterPro" id="IPR003613">
    <property type="entry name" value="Ubox_domain"/>
</dbReference>
<organism evidence="4 5">
    <name type="scientific">Didymodactylos carnosus</name>
    <dbReference type="NCBI Taxonomy" id="1234261"/>
    <lineage>
        <taxon>Eukaryota</taxon>
        <taxon>Metazoa</taxon>
        <taxon>Spiralia</taxon>
        <taxon>Gnathifera</taxon>
        <taxon>Rotifera</taxon>
        <taxon>Eurotatoria</taxon>
        <taxon>Bdelloidea</taxon>
        <taxon>Philodinida</taxon>
        <taxon>Philodinidae</taxon>
        <taxon>Didymodactylos</taxon>
    </lineage>
</organism>
<feature type="non-terminal residue" evidence="4">
    <location>
        <position position="160"/>
    </location>
</feature>
<dbReference type="Pfam" id="PF04564">
    <property type="entry name" value="U-box"/>
    <property type="match status" value="1"/>
</dbReference>
<dbReference type="PROSITE" id="PS51698">
    <property type="entry name" value="U_BOX"/>
    <property type="match status" value="1"/>
</dbReference>
<dbReference type="InterPro" id="IPR013083">
    <property type="entry name" value="Znf_RING/FYVE/PHD"/>
</dbReference>
<accession>A0A8S2ZJC6</accession>
<reference evidence="4" key="1">
    <citation type="submission" date="2021-02" db="EMBL/GenBank/DDBJ databases">
        <authorList>
            <person name="Nowell W R."/>
        </authorList>
    </citation>
    <scope>NUCLEOTIDE SEQUENCE</scope>
</reference>
<comment type="caution">
    <text evidence="4">The sequence shown here is derived from an EMBL/GenBank/DDBJ whole genome shotgun (WGS) entry which is preliminary data.</text>
</comment>
<dbReference type="EMBL" id="CAJNOK010005480">
    <property type="protein sequence ID" value="CAF0973775.1"/>
    <property type="molecule type" value="Genomic_DNA"/>
</dbReference>
<dbReference type="GO" id="GO:0004842">
    <property type="term" value="F:ubiquitin-protein transferase activity"/>
    <property type="evidence" value="ECO:0007669"/>
    <property type="project" value="InterPro"/>
</dbReference>